<dbReference type="SUPFAM" id="SSF55729">
    <property type="entry name" value="Acyl-CoA N-acyltransferases (Nat)"/>
    <property type="match status" value="1"/>
</dbReference>
<dbReference type="AlphaFoldDB" id="A0A0W0YL32"/>
<organism evidence="2 3">
    <name type="scientific">Legionella shakespearei DSM 23087</name>
    <dbReference type="NCBI Taxonomy" id="1122169"/>
    <lineage>
        <taxon>Bacteria</taxon>
        <taxon>Pseudomonadati</taxon>
        <taxon>Pseudomonadota</taxon>
        <taxon>Gammaproteobacteria</taxon>
        <taxon>Legionellales</taxon>
        <taxon>Legionellaceae</taxon>
        <taxon>Legionella</taxon>
    </lineage>
</organism>
<dbReference type="GO" id="GO:0016747">
    <property type="term" value="F:acyltransferase activity, transferring groups other than amino-acyl groups"/>
    <property type="evidence" value="ECO:0007669"/>
    <property type="project" value="InterPro"/>
</dbReference>
<dbReference type="InterPro" id="IPR016181">
    <property type="entry name" value="Acyl_CoA_acyltransferase"/>
</dbReference>
<dbReference type="Pfam" id="PF13508">
    <property type="entry name" value="Acetyltransf_7"/>
    <property type="match status" value="1"/>
</dbReference>
<dbReference type="Proteomes" id="UP000054600">
    <property type="component" value="Unassembled WGS sequence"/>
</dbReference>
<reference evidence="2 3" key="1">
    <citation type="submission" date="2015-11" db="EMBL/GenBank/DDBJ databases">
        <title>Genomic analysis of 38 Legionella species identifies large and diverse effector repertoires.</title>
        <authorList>
            <person name="Burstein D."/>
            <person name="Amaro F."/>
            <person name="Zusman T."/>
            <person name="Lifshitz Z."/>
            <person name="Cohen O."/>
            <person name="Gilbert J.A."/>
            <person name="Pupko T."/>
            <person name="Shuman H.A."/>
            <person name="Segal G."/>
        </authorList>
    </citation>
    <scope>NUCLEOTIDE SEQUENCE [LARGE SCALE GENOMIC DNA]</scope>
    <source>
        <strain evidence="2 3">ATCC 49655</strain>
    </source>
</reference>
<proteinExistence type="predicted"/>
<dbReference type="eggNOG" id="COG0456">
    <property type="taxonomic scope" value="Bacteria"/>
</dbReference>
<name>A0A0W0YL32_9GAMM</name>
<dbReference type="STRING" id="1122169.Lsha_2449"/>
<dbReference type="CDD" id="cd04301">
    <property type="entry name" value="NAT_SF"/>
    <property type="match status" value="1"/>
</dbReference>
<dbReference type="EMBL" id="LNYW01000066">
    <property type="protein sequence ID" value="KTD57608.1"/>
    <property type="molecule type" value="Genomic_DNA"/>
</dbReference>
<dbReference type="Gene3D" id="3.40.630.30">
    <property type="match status" value="1"/>
</dbReference>
<evidence type="ECO:0000259" key="1">
    <source>
        <dbReference type="PROSITE" id="PS51186"/>
    </source>
</evidence>
<keyword evidence="2" id="KW-0808">Transferase</keyword>
<keyword evidence="3" id="KW-1185">Reference proteome</keyword>
<dbReference type="InterPro" id="IPR000182">
    <property type="entry name" value="GNAT_dom"/>
</dbReference>
<feature type="domain" description="N-acetyltransferase" evidence="1">
    <location>
        <begin position="114"/>
        <end position="247"/>
    </location>
</feature>
<comment type="caution">
    <text evidence="2">The sequence shown here is derived from an EMBL/GenBank/DDBJ whole genome shotgun (WGS) entry which is preliminary data.</text>
</comment>
<evidence type="ECO:0000313" key="2">
    <source>
        <dbReference type="EMBL" id="KTD57608.1"/>
    </source>
</evidence>
<protein>
    <submittedName>
        <fullName evidence="2">Putative Acetyltransferase, GNAT family</fullName>
    </submittedName>
</protein>
<sequence>MQTMKKEYSDISFENLKSYWQTLANANGICRDDKEALALFLGATNPLFNPMFLEKQASISTLTACRHRHTLWWDNQRNRQLSVPQSQWSVLMDGVPMMVKEIKDELPVELPQGIMIKIIENNSDLSQWMEPLAICFGVDEVTAQAYQRALEANPDKLVHVVALDKGKCIGTGSIFLSAESAGLYNLSVLPEYRRQGIGKALHHFRFNHIKSLGYQYATLQATPMAKHLDETLGFETCSLVTIYGPAQ</sequence>
<evidence type="ECO:0000313" key="3">
    <source>
        <dbReference type="Proteomes" id="UP000054600"/>
    </source>
</evidence>
<dbReference type="PATRIC" id="fig|1122169.6.peg.2814"/>
<gene>
    <name evidence="2" type="ORF">Lsha_2449</name>
</gene>
<dbReference type="OrthoDB" id="7678938at2"/>
<dbReference type="PROSITE" id="PS51186">
    <property type="entry name" value="GNAT"/>
    <property type="match status" value="1"/>
</dbReference>
<accession>A0A0W0YL32</accession>